<name>A0A9P9KYA2_FUSRE</name>
<accession>A0A9P9KYA2</accession>
<dbReference type="AlphaFoldDB" id="A0A9P9KYA2"/>
<evidence type="ECO:0000313" key="2">
    <source>
        <dbReference type="EMBL" id="KAH7270766.1"/>
    </source>
</evidence>
<dbReference type="RefSeq" id="XP_046057534.1">
    <property type="nucleotide sequence ID" value="XM_046186472.1"/>
</dbReference>
<keyword evidence="3" id="KW-1185">Reference proteome</keyword>
<organism evidence="2 3">
    <name type="scientific">Fusarium redolens</name>
    <dbReference type="NCBI Taxonomy" id="48865"/>
    <lineage>
        <taxon>Eukaryota</taxon>
        <taxon>Fungi</taxon>
        <taxon>Dikarya</taxon>
        <taxon>Ascomycota</taxon>
        <taxon>Pezizomycotina</taxon>
        <taxon>Sordariomycetes</taxon>
        <taxon>Hypocreomycetidae</taxon>
        <taxon>Hypocreales</taxon>
        <taxon>Nectriaceae</taxon>
        <taxon>Fusarium</taxon>
        <taxon>Fusarium redolens species complex</taxon>
    </lineage>
</organism>
<comment type="caution">
    <text evidence="2">The sequence shown here is derived from an EMBL/GenBank/DDBJ whole genome shotgun (WGS) entry which is preliminary data.</text>
</comment>
<dbReference type="Proteomes" id="UP000720189">
    <property type="component" value="Unassembled WGS sequence"/>
</dbReference>
<proteinExistence type="predicted"/>
<gene>
    <name evidence="2" type="ORF">BKA55DRAFT_497465</name>
</gene>
<dbReference type="EMBL" id="JAGMUX010000001">
    <property type="protein sequence ID" value="KAH7270766.1"/>
    <property type="molecule type" value="Genomic_DNA"/>
</dbReference>
<reference evidence="2" key="1">
    <citation type="journal article" date="2021" name="Nat. Commun.">
        <title>Genetic determinants of endophytism in the Arabidopsis root mycobiome.</title>
        <authorList>
            <person name="Mesny F."/>
            <person name="Miyauchi S."/>
            <person name="Thiergart T."/>
            <person name="Pickel B."/>
            <person name="Atanasova L."/>
            <person name="Karlsson M."/>
            <person name="Huettel B."/>
            <person name="Barry K.W."/>
            <person name="Haridas S."/>
            <person name="Chen C."/>
            <person name="Bauer D."/>
            <person name="Andreopoulos W."/>
            <person name="Pangilinan J."/>
            <person name="LaButti K."/>
            <person name="Riley R."/>
            <person name="Lipzen A."/>
            <person name="Clum A."/>
            <person name="Drula E."/>
            <person name="Henrissat B."/>
            <person name="Kohler A."/>
            <person name="Grigoriev I.V."/>
            <person name="Martin F.M."/>
            <person name="Hacquard S."/>
        </authorList>
    </citation>
    <scope>NUCLEOTIDE SEQUENCE</scope>
    <source>
        <strain evidence="2">MPI-CAGE-AT-0023</strain>
    </source>
</reference>
<feature type="non-terminal residue" evidence="2">
    <location>
        <position position="1"/>
    </location>
</feature>
<feature type="region of interest" description="Disordered" evidence="1">
    <location>
        <begin position="69"/>
        <end position="93"/>
    </location>
</feature>
<sequence length="93" mass="10703">FYFNQAKWVATHTSYEPIVGFNNVVKRLNAHGRFQPPRGSAPKRLLGGKTYAWIDKPTILEFVHSESDHEKTGHWGDNLPQEPSTYVDSYKKN</sequence>
<evidence type="ECO:0000256" key="1">
    <source>
        <dbReference type="SAM" id="MobiDB-lite"/>
    </source>
</evidence>
<dbReference type="OrthoDB" id="5056104at2759"/>
<evidence type="ECO:0000313" key="3">
    <source>
        <dbReference type="Proteomes" id="UP000720189"/>
    </source>
</evidence>
<dbReference type="GeneID" id="70216426"/>
<protein>
    <submittedName>
        <fullName evidence="2">Uncharacterized protein</fullName>
    </submittedName>
</protein>